<dbReference type="Pfam" id="PF01171">
    <property type="entry name" value="ATP_bind_3"/>
    <property type="match status" value="1"/>
</dbReference>
<evidence type="ECO:0000313" key="10">
    <source>
        <dbReference type="EMBL" id="MCH9276739.1"/>
    </source>
</evidence>
<dbReference type="Gene3D" id="3.40.50.620">
    <property type="entry name" value="HUPs"/>
    <property type="match status" value="1"/>
</dbReference>
<dbReference type="Pfam" id="PF09179">
    <property type="entry name" value="TilS"/>
    <property type="match status" value="1"/>
</dbReference>
<dbReference type="PANTHER" id="PTHR43033">
    <property type="entry name" value="TRNA(ILE)-LYSIDINE SYNTHASE-RELATED"/>
    <property type="match status" value="1"/>
</dbReference>
<reference evidence="10 11" key="1">
    <citation type="journal article" date="2021" name="Environ. Microbiol.">
        <title>Genetic insights into the dark matter of the mammalian gut microbiota through targeted genome reconstruction.</title>
        <authorList>
            <person name="Lugli G.A."/>
            <person name="Alessandri G."/>
            <person name="Milani C."/>
            <person name="Viappiani A."/>
            <person name="Fontana F."/>
            <person name="Tarracchini C."/>
            <person name="Mancabelli L."/>
            <person name="Argentini C."/>
            <person name="Ruiz L."/>
            <person name="Margolles A."/>
            <person name="van Sinderen D."/>
            <person name="Turroni F."/>
            <person name="Ventura M."/>
        </authorList>
    </citation>
    <scope>NUCLEOTIDE SEQUENCE [LARGE SCALE GENOMIC DNA]</scope>
    <source>
        <strain evidence="10 11">MA1</strain>
    </source>
</reference>
<dbReference type="EMBL" id="JAFEJT020000053">
    <property type="protein sequence ID" value="MCH9276739.1"/>
    <property type="molecule type" value="Genomic_DNA"/>
</dbReference>
<dbReference type="SUPFAM" id="SSF52402">
    <property type="entry name" value="Adenine nucleotide alpha hydrolases-like"/>
    <property type="match status" value="1"/>
</dbReference>
<dbReference type="InterPro" id="IPR012094">
    <property type="entry name" value="tRNA_Ile_lys_synt"/>
</dbReference>
<feature type="binding site" evidence="7">
    <location>
        <begin position="50"/>
        <end position="55"/>
    </location>
    <ligand>
        <name>ATP</name>
        <dbReference type="ChEBI" id="CHEBI:30616"/>
    </ligand>
</feature>
<dbReference type="InterPro" id="IPR014729">
    <property type="entry name" value="Rossmann-like_a/b/a_fold"/>
</dbReference>
<comment type="caution">
    <text evidence="10">The sequence shown here is derived from an EMBL/GenBank/DDBJ whole genome shotgun (WGS) entry which is preliminary data.</text>
</comment>
<reference evidence="10 11" key="2">
    <citation type="journal article" date="2021" name="Syst. Appl. Microbiol.">
        <title>Phylogenetic classification of ten novel species belonging to the genus Bifidobacterium comprising B. phasiani sp. nov., B. pongonis sp. nov., B. saguinibicoloris sp. nov., B. colobi sp. nov., B. simiiventris sp. nov., B. santillanense sp. nov., B. miconis sp. nov., B. amazonense sp. nov., B. pluvialisilvae sp. nov., and B. miconisargentati sp. nov.</title>
        <authorList>
            <person name="Lugli G.A."/>
            <person name="Calvete-Torre I."/>
            <person name="Alessandri G."/>
            <person name="Milani C."/>
            <person name="Turroni F."/>
            <person name="Laiolo P."/>
            <person name="Ossiprandi M.C."/>
            <person name="Margolles A."/>
            <person name="Ruiz L."/>
            <person name="Ventura M."/>
        </authorList>
    </citation>
    <scope>NUCLEOTIDE SEQUENCE [LARGE SCALE GENOMIC DNA]</scope>
    <source>
        <strain evidence="10 11">MA1</strain>
    </source>
</reference>
<keyword evidence="4 7" id="KW-0547">Nucleotide-binding</keyword>
<evidence type="ECO:0000256" key="6">
    <source>
        <dbReference type="ARBA" id="ARBA00048539"/>
    </source>
</evidence>
<sequence>MAYSARLKAGIGAVRSTLGTLGIGVQDERFARHGEHEPDADAPLVLVACSGGRDSIALAALARTVCATLGVRCGAAIIDHDMQSGSAQVADQAAARCRGLGLDPVIVRRVSVDDDGRGAEAAARDARYAALADIARATMASVVLLAHTKNDQAETVLIGLLRSAGVDALAGMPAAFERDGVRYARPLLSLTRDDTTGVCRDLGLEWWDDPTNGDLLDDADDGNPPVDKVPANAAELPAPQLPLRSRIRHGLIPYLEDFAGRDIVAHLADGARPVRRDKEYLDLQADAAAARTRLDPAGDVLRWSVKALESEHPAIRTRVIAHDLAAAGVPATARQIESVDRLVADWHGQSAVRLPRGYSVFRQKHVIRVCQDGGHANR</sequence>
<dbReference type="EC" id="6.3.4.19" evidence="7"/>
<dbReference type="HAMAP" id="MF_01161">
    <property type="entry name" value="tRNA_Ile_lys_synt"/>
    <property type="match status" value="1"/>
</dbReference>
<comment type="domain">
    <text evidence="7">The N-terminal region contains the highly conserved SGGXDS motif, predicted to be a P-loop motif involved in ATP binding.</text>
</comment>
<feature type="domain" description="tRNA(Ile)-lysidine synthase substrate-binding" evidence="9">
    <location>
        <begin position="304"/>
        <end position="363"/>
    </location>
</feature>
<dbReference type="InterPro" id="IPR012795">
    <property type="entry name" value="tRNA_Ile_lys_synt_N"/>
</dbReference>
<keyword evidence="3 7" id="KW-0819">tRNA processing</keyword>
<dbReference type="PANTHER" id="PTHR43033:SF1">
    <property type="entry name" value="TRNA(ILE)-LYSIDINE SYNTHASE-RELATED"/>
    <property type="match status" value="1"/>
</dbReference>
<accession>A0ABS9VXN3</accession>
<dbReference type="InterPro" id="IPR011063">
    <property type="entry name" value="TilS/TtcA_N"/>
</dbReference>
<evidence type="ECO:0000256" key="2">
    <source>
        <dbReference type="ARBA" id="ARBA00022598"/>
    </source>
</evidence>
<dbReference type="CDD" id="cd01992">
    <property type="entry name" value="TilS_N"/>
    <property type="match status" value="1"/>
</dbReference>
<evidence type="ECO:0000256" key="7">
    <source>
        <dbReference type="HAMAP-Rule" id="MF_01161"/>
    </source>
</evidence>
<organism evidence="10 11">
    <name type="scientific">Bifidobacterium amazonense</name>
    <dbReference type="NCBI Taxonomy" id="2809027"/>
    <lineage>
        <taxon>Bacteria</taxon>
        <taxon>Bacillati</taxon>
        <taxon>Actinomycetota</taxon>
        <taxon>Actinomycetes</taxon>
        <taxon>Bifidobacteriales</taxon>
        <taxon>Bifidobacteriaceae</taxon>
        <taxon>Bifidobacterium</taxon>
    </lineage>
</organism>
<keyword evidence="11" id="KW-1185">Reference proteome</keyword>
<comment type="similarity">
    <text evidence="7">Belongs to the tRNA(Ile)-lysidine synthase family.</text>
</comment>
<evidence type="ECO:0000256" key="5">
    <source>
        <dbReference type="ARBA" id="ARBA00022840"/>
    </source>
</evidence>
<evidence type="ECO:0000256" key="3">
    <source>
        <dbReference type="ARBA" id="ARBA00022694"/>
    </source>
</evidence>
<evidence type="ECO:0000259" key="8">
    <source>
        <dbReference type="Pfam" id="PF01171"/>
    </source>
</evidence>
<dbReference type="RefSeq" id="WP_241514506.1">
    <property type="nucleotide sequence ID" value="NZ_JAFEJT020000053.1"/>
</dbReference>
<evidence type="ECO:0000256" key="1">
    <source>
        <dbReference type="ARBA" id="ARBA00022490"/>
    </source>
</evidence>
<dbReference type="InterPro" id="IPR015262">
    <property type="entry name" value="tRNA_Ile_lys_synt_subst-bd"/>
</dbReference>
<keyword evidence="5 7" id="KW-0067">ATP-binding</keyword>
<dbReference type="GO" id="GO:0032267">
    <property type="term" value="F:tRNA(Ile)-lysidine synthase activity"/>
    <property type="evidence" value="ECO:0007669"/>
    <property type="project" value="UniProtKB-EC"/>
</dbReference>
<protein>
    <recommendedName>
        <fullName evidence="7">tRNA(Ile)-lysidine synthase</fullName>
        <ecNumber evidence="7">6.3.4.19</ecNumber>
    </recommendedName>
    <alternativeName>
        <fullName evidence="7">tRNA(Ile)-2-lysyl-cytidine synthase</fullName>
    </alternativeName>
    <alternativeName>
        <fullName evidence="7">tRNA(Ile)-lysidine synthetase</fullName>
    </alternativeName>
</protein>
<dbReference type="Gene3D" id="1.20.59.20">
    <property type="match status" value="1"/>
</dbReference>
<keyword evidence="2 7" id="KW-0436">Ligase</keyword>
<comment type="subcellular location">
    <subcellularLocation>
        <location evidence="7">Cytoplasm</location>
    </subcellularLocation>
</comment>
<feature type="domain" description="tRNA(Ile)-lysidine/2-thiocytidine synthase N-terminal" evidence="8">
    <location>
        <begin position="45"/>
        <end position="214"/>
    </location>
</feature>
<comment type="catalytic activity">
    <reaction evidence="6 7">
        <text>cytidine(34) in tRNA(Ile2) + L-lysine + ATP = lysidine(34) in tRNA(Ile2) + AMP + diphosphate + H(+)</text>
        <dbReference type="Rhea" id="RHEA:43744"/>
        <dbReference type="Rhea" id="RHEA-COMP:10625"/>
        <dbReference type="Rhea" id="RHEA-COMP:10670"/>
        <dbReference type="ChEBI" id="CHEBI:15378"/>
        <dbReference type="ChEBI" id="CHEBI:30616"/>
        <dbReference type="ChEBI" id="CHEBI:32551"/>
        <dbReference type="ChEBI" id="CHEBI:33019"/>
        <dbReference type="ChEBI" id="CHEBI:82748"/>
        <dbReference type="ChEBI" id="CHEBI:83665"/>
        <dbReference type="ChEBI" id="CHEBI:456215"/>
        <dbReference type="EC" id="6.3.4.19"/>
    </reaction>
</comment>
<dbReference type="SUPFAM" id="SSF82829">
    <property type="entry name" value="MesJ substrate recognition domain-like"/>
    <property type="match status" value="1"/>
</dbReference>
<evidence type="ECO:0000256" key="4">
    <source>
        <dbReference type="ARBA" id="ARBA00022741"/>
    </source>
</evidence>
<evidence type="ECO:0000313" key="11">
    <source>
        <dbReference type="Proteomes" id="UP000710815"/>
    </source>
</evidence>
<comment type="function">
    <text evidence="7">Ligates lysine onto the cytidine present at position 34 of the AUA codon-specific tRNA(Ile) that contains the anticodon CAU, in an ATP-dependent manner. Cytidine is converted to lysidine, thus changing the amino acid specificity of the tRNA from methionine to isoleucine.</text>
</comment>
<evidence type="ECO:0000259" key="9">
    <source>
        <dbReference type="Pfam" id="PF09179"/>
    </source>
</evidence>
<gene>
    <name evidence="7 10" type="primary">tilS</name>
    <name evidence="10" type="ORF">JS533_010725</name>
</gene>
<proteinExistence type="inferred from homology"/>
<keyword evidence="1 7" id="KW-0963">Cytoplasm</keyword>
<name>A0ABS9VXN3_9BIFI</name>
<dbReference type="NCBIfam" id="TIGR02432">
    <property type="entry name" value="lysidine_TilS_N"/>
    <property type="match status" value="1"/>
</dbReference>
<dbReference type="Proteomes" id="UP000710815">
    <property type="component" value="Unassembled WGS sequence"/>
</dbReference>